<evidence type="ECO:0000313" key="1">
    <source>
        <dbReference type="EMBL" id="QMT41132.1"/>
    </source>
</evidence>
<dbReference type="PROSITE" id="PS51257">
    <property type="entry name" value="PROKAR_LIPOPROTEIN"/>
    <property type="match status" value="1"/>
</dbReference>
<dbReference type="Proteomes" id="UP000514752">
    <property type="component" value="Chromosome"/>
</dbReference>
<name>A0A7D7SHU5_9NEIS</name>
<accession>A0A7D7SHU5</accession>
<dbReference type="RefSeq" id="WP_182122693.1">
    <property type="nucleotide sequence ID" value="NZ_CP059567.1"/>
</dbReference>
<dbReference type="AlphaFoldDB" id="A0A7D7SHU5"/>
<organism evidence="1 2">
    <name type="scientific">Neisseria shayeganii</name>
    <dbReference type="NCBI Taxonomy" id="607712"/>
    <lineage>
        <taxon>Bacteria</taxon>
        <taxon>Pseudomonadati</taxon>
        <taxon>Pseudomonadota</taxon>
        <taxon>Betaproteobacteria</taxon>
        <taxon>Neisseriales</taxon>
        <taxon>Neisseriaceae</taxon>
        <taxon>Neisseria</taxon>
    </lineage>
</organism>
<protein>
    <recommendedName>
        <fullName evidence="3">Lipoprotein</fullName>
    </recommendedName>
</protein>
<gene>
    <name evidence="1" type="ORF">H3L94_03605</name>
</gene>
<sequence length="82" mass="9366">MLIFRRYGLCLAATLWLAGCFELEPMMRLSWKEEVELTDSAAAHGRLCVETKAACSLSACCRSVAHGRLEQQYRYVFHGRPR</sequence>
<reference evidence="1 2" key="1">
    <citation type="submission" date="2020-07" db="EMBL/GenBank/DDBJ databases">
        <title>Genomic diversity of species in the Neisseriaceae family.</title>
        <authorList>
            <person name="Vincent A.T."/>
            <person name="Bernet E."/>
            <person name="Veyrier F.J."/>
        </authorList>
    </citation>
    <scope>NUCLEOTIDE SEQUENCE [LARGE SCALE GENOMIC DNA]</scope>
    <source>
        <strain evidence="1 2">DSM 22244</strain>
    </source>
</reference>
<dbReference type="EMBL" id="CP059567">
    <property type="protein sequence ID" value="QMT41132.1"/>
    <property type="molecule type" value="Genomic_DNA"/>
</dbReference>
<dbReference type="KEGG" id="nsg:H3L94_03605"/>
<evidence type="ECO:0000313" key="2">
    <source>
        <dbReference type="Proteomes" id="UP000514752"/>
    </source>
</evidence>
<evidence type="ECO:0008006" key="3">
    <source>
        <dbReference type="Google" id="ProtNLM"/>
    </source>
</evidence>
<proteinExistence type="predicted"/>